<dbReference type="KEGG" id="adin:H7849_11820"/>
<protein>
    <submittedName>
        <fullName evidence="2">Uncharacterized protein</fullName>
    </submittedName>
</protein>
<reference evidence="2 3" key="1">
    <citation type="submission" date="2020-08" db="EMBL/GenBank/DDBJ databases">
        <title>Edaphobacter telluris sp. nov. and Acidobacterium dinghuensis sp. nov., two acidobacteria isolated from forest soil.</title>
        <authorList>
            <person name="Fu J."/>
            <person name="Qiu L."/>
        </authorList>
    </citation>
    <scope>NUCLEOTIDE SEQUENCE [LARGE SCALE GENOMIC DNA]</scope>
    <source>
        <strain evidence="2">4Y35</strain>
    </source>
</reference>
<gene>
    <name evidence="2" type="ORF">H7849_11820</name>
</gene>
<dbReference type="Proteomes" id="UP000515312">
    <property type="component" value="Chromosome"/>
</dbReference>
<sequence>MRSAWTQHAGPDSSESLQNSQSRIRNGGQAALNFERRRLDPAGYNDDSLVRESIAHAIKGCSKSREQIADEMTLLLGVRVTERMLNSFTADANQLHRWPAAWDRAFCQATGDDALLVCRVQRAGLHVITPTEYELLELGREYLRQKRAAQEVERLEKRLSGVDL</sequence>
<dbReference type="EMBL" id="CP060394">
    <property type="protein sequence ID" value="QNI34513.1"/>
    <property type="molecule type" value="Genomic_DNA"/>
</dbReference>
<proteinExistence type="predicted"/>
<feature type="region of interest" description="Disordered" evidence="1">
    <location>
        <begin position="1"/>
        <end position="25"/>
    </location>
</feature>
<evidence type="ECO:0000313" key="2">
    <source>
        <dbReference type="EMBL" id="QNI34513.1"/>
    </source>
</evidence>
<accession>A0A7G8BPP3</accession>
<evidence type="ECO:0000256" key="1">
    <source>
        <dbReference type="SAM" id="MobiDB-lite"/>
    </source>
</evidence>
<organism evidence="2 3">
    <name type="scientific">Alloacidobacterium dinghuense</name>
    <dbReference type="NCBI Taxonomy" id="2763107"/>
    <lineage>
        <taxon>Bacteria</taxon>
        <taxon>Pseudomonadati</taxon>
        <taxon>Acidobacteriota</taxon>
        <taxon>Terriglobia</taxon>
        <taxon>Terriglobales</taxon>
        <taxon>Acidobacteriaceae</taxon>
        <taxon>Alloacidobacterium</taxon>
    </lineage>
</organism>
<evidence type="ECO:0000313" key="3">
    <source>
        <dbReference type="Proteomes" id="UP000515312"/>
    </source>
</evidence>
<dbReference type="RefSeq" id="WP_186746734.1">
    <property type="nucleotide sequence ID" value="NZ_CP060394.1"/>
</dbReference>
<keyword evidence="3" id="KW-1185">Reference proteome</keyword>
<feature type="compositionally biased region" description="Polar residues" evidence="1">
    <location>
        <begin position="13"/>
        <end position="24"/>
    </location>
</feature>
<name>A0A7G8BPP3_9BACT</name>
<dbReference type="AlphaFoldDB" id="A0A7G8BPP3"/>